<evidence type="ECO:0000313" key="2">
    <source>
        <dbReference type="EMBL" id="SAM04593.1"/>
    </source>
</evidence>
<organism evidence="2">
    <name type="scientific">Absidia glauca</name>
    <name type="common">Pin mould</name>
    <dbReference type="NCBI Taxonomy" id="4829"/>
    <lineage>
        <taxon>Eukaryota</taxon>
        <taxon>Fungi</taxon>
        <taxon>Fungi incertae sedis</taxon>
        <taxon>Mucoromycota</taxon>
        <taxon>Mucoromycotina</taxon>
        <taxon>Mucoromycetes</taxon>
        <taxon>Mucorales</taxon>
        <taxon>Cunninghamellaceae</taxon>
        <taxon>Absidia</taxon>
    </lineage>
</organism>
<reference evidence="2" key="1">
    <citation type="submission" date="2016-04" db="EMBL/GenBank/DDBJ databases">
        <authorList>
            <person name="Evans L.H."/>
            <person name="Alamgir A."/>
            <person name="Owens N."/>
            <person name="Weber N.D."/>
            <person name="Virtaneva K."/>
            <person name="Barbian K."/>
            <person name="Babar A."/>
            <person name="Rosenke K."/>
        </authorList>
    </citation>
    <scope>NUCLEOTIDE SEQUENCE [LARGE SCALE GENOMIC DNA]</scope>
    <source>
        <strain evidence="2">CBS 101.48</strain>
    </source>
</reference>
<accession>A0A163K686</accession>
<name>A0A163K686_ABSGL</name>
<protein>
    <submittedName>
        <fullName evidence="2">Uncharacterized protein</fullName>
    </submittedName>
</protein>
<keyword evidence="3" id="KW-1185">Reference proteome</keyword>
<dbReference type="EMBL" id="LT554414">
    <property type="protein sequence ID" value="SAM04593.1"/>
    <property type="molecule type" value="Genomic_DNA"/>
</dbReference>
<sequence>MPFNDERTKTPNSLDTQVSTSSSSMTPIYQWKANRSSEKQTVRTFELALDDLMEYRLQQETKMGLEVRRLTAMMACNEMDTNCQVNVMQNCDIMDRWCVWAKQKTSKDTFKG</sequence>
<evidence type="ECO:0000313" key="3">
    <source>
        <dbReference type="Proteomes" id="UP000078561"/>
    </source>
</evidence>
<dbReference type="InParanoid" id="A0A163K686"/>
<feature type="region of interest" description="Disordered" evidence="1">
    <location>
        <begin position="1"/>
        <end position="25"/>
    </location>
</feature>
<proteinExistence type="predicted"/>
<dbReference type="AlphaFoldDB" id="A0A163K686"/>
<gene>
    <name evidence="2" type="primary">ABSGL_10459.1 scaffold 12026</name>
</gene>
<dbReference type="Proteomes" id="UP000078561">
    <property type="component" value="Unassembled WGS sequence"/>
</dbReference>
<evidence type="ECO:0000256" key="1">
    <source>
        <dbReference type="SAM" id="MobiDB-lite"/>
    </source>
</evidence>